<dbReference type="CDD" id="cd02094">
    <property type="entry name" value="P-type_ATPase_Cu-like"/>
    <property type="match status" value="1"/>
</dbReference>
<evidence type="ECO:0000256" key="7">
    <source>
        <dbReference type="ARBA" id="ARBA00022723"/>
    </source>
</evidence>
<dbReference type="SUPFAM" id="SSF55008">
    <property type="entry name" value="HMA, heavy metal-associated domain"/>
    <property type="match status" value="2"/>
</dbReference>
<dbReference type="InterPro" id="IPR059000">
    <property type="entry name" value="ATPase_P-type_domA"/>
</dbReference>
<dbReference type="EMBL" id="MEZV01000027">
    <property type="protein sequence ID" value="OGD66721.1"/>
    <property type="molecule type" value="Genomic_DNA"/>
</dbReference>
<keyword evidence="10" id="KW-0186">Copper</keyword>
<evidence type="ECO:0000256" key="12">
    <source>
        <dbReference type="ARBA" id="ARBA00022842"/>
    </source>
</evidence>
<dbReference type="GO" id="GO:0005507">
    <property type="term" value="F:copper ion binding"/>
    <property type="evidence" value="ECO:0007669"/>
    <property type="project" value="InterPro"/>
</dbReference>
<dbReference type="SFLD" id="SFLDG00002">
    <property type="entry name" value="C1.7:_P-type_atpase_like"/>
    <property type="match status" value="1"/>
</dbReference>
<evidence type="ECO:0000256" key="1">
    <source>
        <dbReference type="ARBA" id="ARBA00004651"/>
    </source>
</evidence>
<evidence type="ECO:0000256" key="13">
    <source>
        <dbReference type="ARBA" id="ARBA00022967"/>
    </source>
</evidence>
<keyword evidence="9 17" id="KW-0547">Nucleotide-binding</keyword>
<evidence type="ECO:0000256" key="17">
    <source>
        <dbReference type="RuleBase" id="RU362081"/>
    </source>
</evidence>
<dbReference type="InterPro" id="IPR036412">
    <property type="entry name" value="HAD-like_sf"/>
</dbReference>
<dbReference type="InterPro" id="IPR008250">
    <property type="entry name" value="ATPase_P-typ_transduc_dom_A_sf"/>
</dbReference>
<dbReference type="Gene3D" id="3.30.70.100">
    <property type="match status" value="2"/>
</dbReference>
<evidence type="ECO:0000256" key="14">
    <source>
        <dbReference type="ARBA" id="ARBA00022989"/>
    </source>
</evidence>
<evidence type="ECO:0000313" key="20">
    <source>
        <dbReference type="Proteomes" id="UP000176451"/>
    </source>
</evidence>
<evidence type="ECO:0000256" key="11">
    <source>
        <dbReference type="ARBA" id="ARBA00022840"/>
    </source>
</evidence>
<keyword evidence="4" id="KW-0813">Transport</keyword>
<dbReference type="Gene3D" id="3.40.1110.10">
    <property type="entry name" value="Calcium-transporting ATPase, cytoplasmic domain N"/>
    <property type="match status" value="1"/>
</dbReference>
<comment type="subcellular location">
    <subcellularLocation>
        <location evidence="1">Cell membrane</location>
        <topology evidence="1">Multi-pass membrane protein</topology>
    </subcellularLocation>
</comment>
<dbReference type="SUPFAM" id="SSF81653">
    <property type="entry name" value="Calcium ATPase, transduction domain A"/>
    <property type="match status" value="1"/>
</dbReference>
<feature type="domain" description="HMA" evidence="18">
    <location>
        <begin position="97"/>
        <end position="163"/>
    </location>
</feature>
<dbReference type="GO" id="GO:0005886">
    <property type="term" value="C:plasma membrane"/>
    <property type="evidence" value="ECO:0007669"/>
    <property type="project" value="UniProtKB-SubCell"/>
</dbReference>
<feature type="domain" description="HMA" evidence="18">
    <location>
        <begin position="10"/>
        <end position="76"/>
    </location>
</feature>
<keyword evidence="8" id="KW-0677">Repeat</keyword>
<feature type="transmembrane region" description="Helical" evidence="17">
    <location>
        <begin position="441"/>
        <end position="463"/>
    </location>
</feature>
<dbReference type="InterPro" id="IPR006121">
    <property type="entry name" value="HMA_dom"/>
</dbReference>
<dbReference type="AlphaFoldDB" id="A0A1F5EH57"/>
<dbReference type="Pfam" id="PF00702">
    <property type="entry name" value="Hydrolase"/>
    <property type="match status" value="1"/>
</dbReference>
<dbReference type="InterPro" id="IPR001757">
    <property type="entry name" value="P_typ_ATPase"/>
</dbReference>
<feature type="transmembrane region" description="Helical" evidence="17">
    <location>
        <begin position="815"/>
        <end position="834"/>
    </location>
</feature>
<dbReference type="SUPFAM" id="SSF56784">
    <property type="entry name" value="HAD-like"/>
    <property type="match status" value="1"/>
</dbReference>
<dbReference type="PANTHER" id="PTHR43520">
    <property type="entry name" value="ATP7, ISOFORM B"/>
    <property type="match status" value="1"/>
</dbReference>
<reference evidence="19 20" key="1">
    <citation type="journal article" date="2016" name="Nat. Commun.">
        <title>Thousands of microbial genomes shed light on interconnected biogeochemical processes in an aquifer system.</title>
        <authorList>
            <person name="Anantharaman K."/>
            <person name="Brown C.T."/>
            <person name="Hug L.A."/>
            <person name="Sharon I."/>
            <person name="Castelle C.J."/>
            <person name="Probst A.J."/>
            <person name="Thomas B.C."/>
            <person name="Singh A."/>
            <person name="Wilkins M.J."/>
            <person name="Karaoz U."/>
            <person name="Brodie E.L."/>
            <person name="Williams K.H."/>
            <person name="Hubbard S.S."/>
            <person name="Banfield J.F."/>
        </authorList>
    </citation>
    <scope>NUCLEOTIDE SEQUENCE [LARGE SCALE GENOMIC DNA]</scope>
</reference>
<evidence type="ECO:0000256" key="3">
    <source>
        <dbReference type="ARBA" id="ARBA00012517"/>
    </source>
</evidence>
<protein>
    <recommendedName>
        <fullName evidence="3">P-type Cu(+) transporter</fullName>
        <ecNumber evidence="3">7.2.2.8</ecNumber>
    </recommendedName>
</protein>
<dbReference type="PRINTS" id="PR00119">
    <property type="entry name" value="CATATPASE"/>
</dbReference>
<dbReference type="InterPro" id="IPR044492">
    <property type="entry name" value="P_typ_ATPase_HD_dom"/>
</dbReference>
<dbReference type="SUPFAM" id="SSF81665">
    <property type="entry name" value="Calcium ATPase, transmembrane domain M"/>
    <property type="match status" value="1"/>
</dbReference>
<evidence type="ECO:0000256" key="6">
    <source>
        <dbReference type="ARBA" id="ARBA00022692"/>
    </source>
</evidence>
<dbReference type="InterPro" id="IPR023214">
    <property type="entry name" value="HAD_sf"/>
</dbReference>
<organism evidence="19 20">
    <name type="scientific">Candidatus Berkelbacteria bacterium RIFCSPHIGHO2_12_FULL_36_9</name>
    <dbReference type="NCBI Taxonomy" id="1797469"/>
    <lineage>
        <taxon>Bacteria</taxon>
        <taxon>Candidatus Berkelbacteria</taxon>
    </lineage>
</organism>
<accession>A0A1F5EH57</accession>
<keyword evidence="7 17" id="KW-0479">Metal-binding</keyword>
<evidence type="ECO:0000256" key="10">
    <source>
        <dbReference type="ARBA" id="ARBA00022796"/>
    </source>
</evidence>
<dbReference type="PROSITE" id="PS01229">
    <property type="entry name" value="COF_2"/>
    <property type="match status" value="1"/>
</dbReference>
<dbReference type="NCBIfam" id="TIGR01525">
    <property type="entry name" value="ATPase-IB_hvy"/>
    <property type="match status" value="1"/>
</dbReference>
<dbReference type="GO" id="GO:0140581">
    <property type="term" value="F:P-type monovalent copper transporter activity"/>
    <property type="evidence" value="ECO:0007669"/>
    <property type="project" value="UniProtKB-EC"/>
</dbReference>
<dbReference type="GO" id="GO:0005524">
    <property type="term" value="F:ATP binding"/>
    <property type="evidence" value="ECO:0007669"/>
    <property type="project" value="UniProtKB-UniRule"/>
</dbReference>
<dbReference type="PRINTS" id="PR00943">
    <property type="entry name" value="CUATPASE"/>
</dbReference>
<dbReference type="NCBIfam" id="TIGR00003">
    <property type="entry name" value="copper ion binding protein"/>
    <property type="match status" value="2"/>
</dbReference>
<dbReference type="CDD" id="cd00371">
    <property type="entry name" value="HMA"/>
    <property type="match status" value="2"/>
</dbReference>
<proteinExistence type="inferred from homology"/>
<dbReference type="STRING" id="1797469.A3F08_02160"/>
<comment type="caution">
    <text evidence="19">The sequence shown here is derived from an EMBL/GenBank/DDBJ whole genome shotgun (WGS) entry which is preliminary data.</text>
</comment>
<dbReference type="GO" id="GO:0055070">
    <property type="term" value="P:copper ion homeostasis"/>
    <property type="evidence" value="ECO:0007669"/>
    <property type="project" value="TreeGrafter"/>
</dbReference>
<feature type="transmembrane region" description="Helical" evidence="17">
    <location>
        <begin position="223"/>
        <end position="241"/>
    </location>
</feature>
<dbReference type="Proteomes" id="UP000176451">
    <property type="component" value="Unassembled WGS sequence"/>
</dbReference>
<keyword evidence="5 17" id="KW-1003">Cell membrane</keyword>
<evidence type="ECO:0000256" key="5">
    <source>
        <dbReference type="ARBA" id="ARBA00022475"/>
    </source>
</evidence>
<evidence type="ECO:0000256" key="4">
    <source>
        <dbReference type="ARBA" id="ARBA00022448"/>
    </source>
</evidence>
<evidence type="ECO:0000256" key="9">
    <source>
        <dbReference type="ARBA" id="ARBA00022741"/>
    </source>
</evidence>
<keyword evidence="16 17" id="KW-0472">Membrane</keyword>
<dbReference type="FunFam" id="3.30.70.100:FF:000005">
    <property type="entry name" value="Copper-exporting P-type ATPase A"/>
    <property type="match status" value="1"/>
</dbReference>
<keyword evidence="13" id="KW-1278">Translocase</keyword>
<dbReference type="PANTHER" id="PTHR43520:SF8">
    <property type="entry name" value="P-TYPE CU(+) TRANSPORTER"/>
    <property type="match status" value="1"/>
</dbReference>
<dbReference type="Gene3D" id="3.40.50.1000">
    <property type="entry name" value="HAD superfamily/HAD-like"/>
    <property type="match status" value="1"/>
</dbReference>
<dbReference type="GO" id="GO:0016887">
    <property type="term" value="F:ATP hydrolysis activity"/>
    <property type="evidence" value="ECO:0007669"/>
    <property type="project" value="InterPro"/>
</dbReference>
<keyword evidence="11 17" id="KW-0067">ATP-binding</keyword>
<dbReference type="Pfam" id="PF00122">
    <property type="entry name" value="E1-E2_ATPase"/>
    <property type="match status" value="1"/>
</dbReference>
<feature type="transmembrane region" description="Helical" evidence="17">
    <location>
        <begin position="193"/>
        <end position="211"/>
    </location>
</feature>
<keyword evidence="14 17" id="KW-1133">Transmembrane helix</keyword>
<dbReference type="GO" id="GO:0043682">
    <property type="term" value="F:P-type divalent copper transporter activity"/>
    <property type="evidence" value="ECO:0007669"/>
    <property type="project" value="TreeGrafter"/>
</dbReference>
<evidence type="ECO:0000313" key="19">
    <source>
        <dbReference type="EMBL" id="OGD66721.1"/>
    </source>
</evidence>
<dbReference type="InterPro" id="IPR027256">
    <property type="entry name" value="P-typ_ATPase_IB"/>
</dbReference>
<dbReference type="SFLD" id="SFLDF00027">
    <property type="entry name" value="p-type_atpase"/>
    <property type="match status" value="1"/>
</dbReference>
<dbReference type="InterPro" id="IPR036163">
    <property type="entry name" value="HMA_dom_sf"/>
</dbReference>
<feature type="transmembrane region" description="Helical" evidence="17">
    <location>
        <begin position="469"/>
        <end position="492"/>
    </location>
</feature>
<dbReference type="InterPro" id="IPR018303">
    <property type="entry name" value="ATPase_P-typ_P_site"/>
</dbReference>
<dbReference type="InterPro" id="IPR023298">
    <property type="entry name" value="ATPase_P-typ_TM_dom_sf"/>
</dbReference>
<keyword evidence="10" id="KW-0187">Copper transport</keyword>
<evidence type="ECO:0000256" key="15">
    <source>
        <dbReference type="ARBA" id="ARBA00023065"/>
    </source>
</evidence>
<keyword evidence="15" id="KW-0406">Ion transport</keyword>
<dbReference type="EC" id="7.2.2.8" evidence="3"/>
<feature type="transmembrane region" description="Helical" evidence="17">
    <location>
        <begin position="289"/>
        <end position="307"/>
    </location>
</feature>
<evidence type="ECO:0000259" key="18">
    <source>
        <dbReference type="PROSITE" id="PS50846"/>
    </source>
</evidence>
<dbReference type="NCBIfam" id="TIGR01494">
    <property type="entry name" value="ATPase_P-type"/>
    <property type="match status" value="2"/>
</dbReference>
<feature type="transmembrane region" description="Helical" evidence="17">
    <location>
        <begin position="840"/>
        <end position="864"/>
    </location>
</feature>
<dbReference type="Pfam" id="PF00403">
    <property type="entry name" value="HMA"/>
    <property type="match status" value="2"/>
</dbReference>
<name>A0A1F5EH57_9BACT</name>
<comment type="similarity">
    <text evidence="2 17">Belongs to the cation transport ATPase (P-type) (TC 3.A.3) family. Type IB subfamily.</text>
</comment>
<dbReference type="PROSITE" id="PS50846">
    <property type="entry name" value="HMA_2"/>
    <property type="match status" value="2"/>
</dbReference>
<dbReference type="PRINTS" id="PR00942">
    <property type="entry name" value="CUATPASEI"/>
</dbReference>
<keyword evidence="6 17" id="KW-0812">Transmembrane</keyword>
<evidence type="ECO:0000256" key="16">
    <source>
        <dbReference type="ARBA" id="ARBA00023136"/>
    </source>
</evidence>
<dbReference type="Gene3D" id="2.70.150.10">
    <property type="entry name" value="Calcium-transporting ATPase, cytoplasmic transduction domain A"/>
    <property type="match status" value="1"/>
</dbReference>
<evidence type="ECO:0000256" key="2">
    <source>
        <dbReference type="ARBA" id="ARBA00006024"/>
    </source>
</evidence>
<gene>
    <name evidence="19" type="ORF">A3F08_02160</name>
</gene>
<dbReference type="PROSITE" id="PS00154">
    <property type="entry name" value="ATPASE_E1_E2"/>
    <property type="match status" value="1"/>
</dbReference>
<dbReference type="FunFam" id="3.30.70.100:FF:000001">
    <property type="entry name" value="ATPase copper transporting beta"/>
    <property type="match status" value="1"/>
</dbReference>
<dbReference type="SUPFAM" id="SSF81660">
    <property type="entry name" value="Metal cation-transporting ATPase, ATP-binding domain N"/>
    <property type="match status" value="1"/>
</dbReference>
<dbReference type="InterPro" id="IPR023299">
    <property type="entry name" value="ATPase_P-typ_cyto_dom_N"/>
</dbReference>
<evidence type="ECO:0000256" key="8">
    <source>
        <dbReference type="ARBA" id="ARBA00022737"/>
    </source>
</evidence>
<dbReference type="InterPro" id="IPR006122">
    <property type="entry name" value="HMA_Cu_ion-bd"/>
</dbReference>
<feature type="transmembrane region" description="Helical" evidence="17">
    <location>
        <begin position="253"/>
        <end position="277"/>
    </location>
</feature>
<dbReference type="SFLD" id="SFLDS00003">
    <property type="entry name" value="Haloacid_Dehalogenase"/>
    <property type="match status" value="1"/>
</dbReference>
<sequence>MRFKGDKMNRKVKIHVSGMHCASCVVNLENAFNREKGIKSANVNLVTNKAAVEYDENETSIDKITAVVDHLGYKPTVEEAEETEKAEKKTSSDKKGDFLNLRINGMSSTHCSDLIQSTLLKTKGVKNAEIDFANEKGVVKIDAALISAERIIKIIADLGYQADIVKESERSEETLDLEKAEREKEIKILKTKFIVGVILSLPIFLGSFPDLFPFVPQFLTNKYLLWALATPVQFWVGWQFYKGIAMFLRYRTADMNTLIGTGTLAAYFYSVVATLWPQVFQQAGMKAEVYFDTGAIIITLVILGRLLEATARGKTSEAIKKLMGLSPKTARVIRNGIEADINIDEVKIGDLVLVRPGEKIPVDGEIIEGQSAIDESMISGESIPVDKKVGDAVIGATINKTGAFTFKATKIGKDTVLSQIIKLVQDAQGSKAPIQRLADKVSGYFVPVVFFIALATFIVWYFFGPVPALTYAMLNSVGVLIIACPCALGLATPTAIMVATGKGAESGILIKDATSLETAHKVNTVIFDKTGTLTEGKPAVTEVISVTETSRYKKQDTNDTQDNETPVVEPKWFATGQAMKQWSNEAILQIAASLEKQSEHSLAEAIVSYASDNEVSLQKVSNFQAVPGMGIEGVIGKNKYKFGNIKLVPGINSEQKNKLEALESEGKTVMILAENKEVMGLIAVADSIKDSAKKTIDNLQKMNITTYMITGDNYRTAKAVAKKLGIENVLAEALPHEKENEVKKLQNQGKIVAFVGDGINDAPALAKANIGIAMSTGTDVAMESANITIMSNDLMSVAKAIKLSKRTLRTIKQNLFWAFAYNTLGIPVAAGVLYPFTGFLLSPIIAAAAMAFSSVSVISNSLLLKRFKI</sequence>
<dbReference type="FunFam" id="2.70.150.10:FF:000020">
    <property type="entry name" value="Copper-exporting P-type ATPase A"/>
    <property type="match status" value="1"/>
</dbReference>
<keyword evidence="12" id="KW-0460">Magnesium</keyword>